<name>A0ABW6ZPT8_9HYPH</name>
<reference evidence="1 2" key="1">
    <citation type="submission" date="2024-02" db="EMBL/GenBank/DDBJ databases">
        <title>Expansion and revision of Xanthobacter and proposal of Roseixanthobacter gen. nov.</title>
        <authorList>
            <person name="Soltysiak M.P.M."/>
            <person name="Jalihal A."/>
            <person name="Ory A."/>
            <person name="Chrisophersen C."/>
            <person name="Lee A.D."/>
            <person name="Boulton J."/>
            <person name="Springer M."/>
        </authorList>
    </citation>
    <scope>NUCLEOTIDE SEQUENCE [LARGE SCALE GENOMIC DNA]</scope>
    <source>
        <strain evidence="1 2">23A</strain>
    </source>
</reference>
<proteinExistence type="predicted"/>
<evidence type="ECO:0000313" key="1">
    <source>
        <dbReference type="EMBL" id="MFG1370737.1"/>
    </source>
</evidence>
<sequence>MTDDIGLAMERIRAFQFVTFPVAHAHKRFARQMGFAKPEMLTARQARHVAHIAWRYRRQMPTHLVPPADPYAPEQAKDQTP</sequence>
<gene>
    <name evidence="1" type="ORF">V5F32_01010</name>
</gene>
<dbReference type="RefSeq" id="WP_393990825.1">
    <property type="nucleotide sequence ID" value="NZ_JBAFVH010000001.1"/>
</dbReference>
<organism evidence="1 2">
    <name type="scientific">Xanthobacter oligotrophicus</name>
    <dbReference type="NCBI Taxonomy" id="2607286"/>
    <lineage>
        <taxon>Bacteria</taxon>
        <taxon>Pseudomonadati</taxon>
        <taxon>Pseudomonadota</taxon>
        <taxon>Alphaproteobacteria</taxon>
        <taxon>Hyphomicrobiales</taxon>
        <taxon>Xanthobacteraceae</taxon>
        <taxon>Xanthobacter</taxon>
    </lineage>
</organism>
<protein>
    <submittedName>
        <fullName evidence="1">Uncharacterized protein</fullName>
    </submittedName>
</protein>
<keyword evidence="2" id="KW-1185">Reference proteome</keyword>
<comment type="caution">
    <text evidence="1">The sequence shown here is derived from an EMBL/GenBank/DDBJ whole genome shotgun (WGS) entry which is preliminary data.</text>
</comment>
<dbReference type="Proteomes" id="UP001604002">
    <property type="component" value="Unassembled WGS sequence"/>
</dbReference>
<evidence type="ECO:0000313" key="2">
    <source>
        <dbReference type="Proteomes" id="UP001604002"/>
    </source>
</evidence>
<dbReference type="EMBL" id="JBAFVH010000001">
    <property type="protein sequence ID" value="MFG1370737.1"/>
    <property type="molecule type" value="Genomic_DNA"/>
</dbReference>
<accession>A0ABW6ZPT8</accession>